<dbReference type="InterPro" id="IPR000701">
    <property type="entry name" value="SuccDH_FuR_B_TM-su"/>
</dbReference>
<evidence type="ECO:0000256" key="6">
    <source>
        <dbReference type="ARBA" id="ARBA00022989"/>
    </source>
</evidence>
<organism evidence="11 12">
    <name type="scientific">Brachybacterium muris UCD-AY4</name>
    <dbReference type="NCBI Taxonomy" id="1249481"/>
    <lineage>
        <taxon>Bacteria</taxon>
        <taxon>Bacillati</taxon>
        <taxon>Actinomycetota</taxon>
        <taxon>Actinomycetes</taxon>
        <taxon>Micrococcales</taxon>
        <taxon>Dermabacteraceae</taxon>
        <taxon>Brachybacterium</taxon>
    </lineage>
</organism>
<dbReference type="SUPFAM" id="SSF81343">
    <property type="entry name" value="Fumarate reductase respiratory complex transmembrane subunits"/>
    <property type="match status" value="1"/>
</dbReference>
<feature type="binding site" description="axial binding residue" evidence="9">
    <location>
        <position position="61"/>
    </location>
    <ligand>
        <name>heme</name>
        <dbReference type="ChEBI" id="CHEBI:30413"/>
        <note>ligand shared with second transmembrane subunit</note>
    </ligand>
    <ligandPart>
        <name>Fe</name>
        <dbReference type="ChEBI" id="CHEBI:18248"/>
    </ligandPart>
</feature>
<comment type="cofactor">
    <cofactor evidence="9">
        <name>heme</name>
        <dbReference type="ChEBI" id="CHEBI:30413"/>
    </cofactor>
    <text evidence="9">The heme is bound between the two transmembrane subunits.</text>
</comment>
<dbReference type="GO" id="GO:0006099">
    <property type="term" value="P:tricarboxylic acid cycle"/>
    <property type="evidence" value="ECO:0007669"/>
    <property type="project" value="InterPro"/>
</dbReference>
<keyword evidence="5 9" id="KW-0479">Metal-binding</keyword>
<keyword evidence="7 9" id="KW-0408">Iron</keyword>
<dbReference type="EMBL" id="AORC01000015">
    <property type="protein sequence ID" value="EYT48414.1"/>
    <property type="molecule type" value="Genomic_DNA"/>
</dbReference>
<dbReference type="AlphaFoldDB" id="A0A022KS07"/>
<feature type="transmembrane region" description="Helical" evidence="10">
    <location>
        <begin position="83"/>
        <end position="100"/>
    </location>
</feature>
<dbReference type="GO" id="GO:0046872">
    <property type="term" value="F:metal ion binding"/>
    <property type="evidence" value="ECO:0007669"/>
    <property type="project" value="UniProtKB-KW"/>
</dbReference>
<dbReference type="CDD" id="cd03501">
    <property type="entry name" value="SQR_TypeA_SdhC_like"/>
    <property type="match status" value="1"/>
</dbReference>
<dbReference type="Pfam" id="PF01127">
    <property type="entry name" value="Sdh_cyt"/>
    <property type="match status" value="1"/>
</dbReference>
<dbReference type="HOGENOM" id="CLU_127125_0_0_11"/>
<accession>A0A022KS07</accession>
<evidence type="ECO:0000256" key="4">
    <source>
        <dbReference type="ARBA" id="ARBA00022692"/>
    </source>
</evidence>
<dbReference type="PANTHER" id="PTHR41910">
    <property type="entry name" value="SUCCINATE DEHYDROGENASE 2 MEMBRANE SUBUNIT SDHC"/>
    <property type="match status" value="1"/>
</dbReference>
<evidence type="ECO:0000256" key="1">
    <source>
        <dbReference type="ARBA" id="ARBA00004370"/>
    </source>
</evidence>
<name>A0A022KS07_9MICO</name>
<dbReference type="Gene3D" id="1.20.1300.10">
    <property type="entry name" value="Fumarate reductase/succinate dehydrogenase, transmembrane subunit"/>
    <property type="match status" value="1"/>
</dbReference>
<keyword evidence="6 10" id="KW-1133">Transmembrane helix</keyword>
<dbReference type="PIRSF" id="PIRSF000178">
    <property type="entry name" value="SDH_cyt_b560"/>
    <property type="match status" value="1"/>
</dbReference>
<keyword evidence="4 10" id="KW-0812">Transmembrane</keyword>
<dbReference type="NCBIfam" id="TIGR02970">
    <property type="entry name" value="succ_dehyd_cytB"/>
    <property type="match status" value="1"/>
</dbReference>
<dbReference type="GO" id="GO:0009055">
    <property type="term" value="F:electron transfer activity"/>
    <property type="evidence" value="ECO:0007669"/>
    <property type="project" value="InterPro"/>
</dbReference>
<keyword evidence="8 10" id="KW-0472">Membrane</keyword>
<protein>
    <submittedName>
        <fullName evidence="11">Succinate dehydrogenase</fullName>
    </submittedName>
</protein>
<dbReference type="InterPro" id="IPR039023">
    <property type="entry name" value="SdhC_prok"/>
</dbReference>
<gene>
    <name evidence="11" type="ORF">D641_0112300</name>
</gene>
<sequence>MWSWVAHRISGMLIFLFLLVHVLDTALVRVSPEAYNEVIGHYKSVVFGIGEIGLVGAVAFHALNGLRIILVDFWSQGTRRQRALFWGVVVVWTLLMIGFVPRHLMHMFGG</sequence>
<evidence type="ECO:0000256" key="2">
    <source>
        <dbReference type="ARBA" id="ARBA00007244"/>
    </source>
</evidence>
<dbReference type="STRING" id="1249481.D641_0112300"/>
<dbReference type="InterPro" id="IPR034804">
    <property type="entry name" value="SQR/QFR_C/D"/>
</dbReference>
<comment type="subcellular location">
    <subcellularLocation>
        <location evidence="1">Membrane</location>
    </subcellularLocation>
</comment>
<comment type="similarity">
    <text evidence="2">Belongs to the cytochrome b560 family.</text>
</comment>
<evidence type="ECO:0000313" key="11">
    <source>
        <dbReference type="EMBL" id="EYT48414.1"/>
    </source>
</evidence>
<proteinExistence type="inferred from homology"/>
<evidence type="ECO:0000256" key="3">
    <source>
        <dbReference type="ARBA" id="ARBA00022617"/>
    </source>
</evidence>
<evidence type="ECO:0000256" key="10">
    <source>
        <dbReference type="SAM" id="Phobius"/>
    </source>
</evidence>
<dbReference type="PANTHER" id="PTHR41910:SF1">
    <property type="entry name" value="SUCCINATE DEHYDROGENASE HYDROPHOBIC MEMBRANE ANCHOR SUBUNIT"/>
    <property type="match status" value="1"/>
</dbReference>
<evidence type="ECO:0000256" key="9">
    <source>
        <dbReference type="PIRSR" id="PIRSR000178-1"/>
    </source>
</evidence>
<keyword evidence="3 9" id="KW-0349">Heme</keyword>
<evidence type="ECO:0000256" key="7">
    <source>
        <dbReference type="ARBA" id="ARBA00023004"/>
    </source>
</evidence>
<evidence type="ECO:0000256" key="8">
    <source>
        <dbReference type="ARBA" id="ARBA00023136"/>
    </source>
</evidence>
<evidence type="ECO:0000256" key="5">
    <source>
        <dbReference type="ARBA" id="ARBA00022723"/>
    </source>
</evidence>
<reference evidence="11 12" key="1">
    <citation type="journal article" date="2013" name="Genome Announc.">
        <title>Draft genome sequence of an Actinobacterium, Brachybacterium muris strain UCD-AY4.</title>
        <authorList>
            <person name="Lo J.R."/>
            <person name="Lang J.M."/>
            <person name="Darling A.E."/>
            <person name="Eisen J.A."/>
            <person name="Coil D.A."/>
        </authorList>
    </citation>
    <scope>NUCLEOTIDE SEQUENCE [LARGE SCALE GENOMIC DNA]</scope>
    <source>
        <strain evidence="11 12">UCD-AY4</strain>
    </source>
</reference>
<keyword evidence="12" id="KW-1185">Reference proteome</keyword>
<evidence type="ECO:0000313" key="12">
    <source>
        <dbReference type="Proteomes" id="UP000019754"/>
    </source>
</evidence>
<dbReference type="Proteomes" id="UP000019754">
    <property type="component" value="Unassembled WGS sequence"/>
</dbReference>
<dbReference type="GO" id="GO:0016020">
    <property type="term" value="C:membrane"/>
    <property type="evidence" value="ECO:0007669"/>
    <property type="project" value="UniProtKB-SubCell"/>
</dbReference>
<feature type="transmembrane region" description="Helical" evidence="10">
    <location>
        <begin position="44"/>
        <end position="63"/>
    </location>
</feature>
<comment type="caution">
    <text evidence="11">The sequence shown here is derived from an EMBL/GenBank/DDBJ whole genome shotgun (WGS) entry which is preliminary data.</text>
</comment>
<dbReference type="InterPro" id="IPR014314">
    <property type="entry name" value="Succ_DH_cytb556"/>
</dbReference>